<dbReference type="EMBL" id="CAJNOW010011253">
    <property type="protein sequence ID" value="CAF1595632.1"/>
    <property type="molecule type" value="Genomic_DNA"/>
</dbReference>
<dbReference type="EMBL" id="CAJOBF010025991">
    <property type="protein sequence ID" value="CAF4404908.1"/>
    <property type="molecule type" value="Genomic_DNA"/>
</dbReference>
<protein>
    <submittedName>
        <fullName evidence="1">Uncharacterized protein</fullName>
    </submittedName>
</protein>
<feature type="non-terminal residue" evidence="1">
    <location>
        <position position="54"/>
    </location>
</feature>
<dbReference type="AlphaFoldDB" id="A0A816AE23"/>
<reference evidence="1" key="1">
    <citation type="submission" date="2021-02" db="EMBL/GenBank/DDBJ databases">
        <authorList>
            <person name="Nowell W R."/>
        </authorList>
    </citation>
    <scope>NUCLEOTIDE SEQUENCE</scope>
</reference>
<proteinExistence type="predicted"/>
<sequence>MSDAFPMAISFLFADDVAATMAGQIGIKYTDQCIDLEKKTGFVFQSSAILLGFV</sequence>
<dbReference type="Proteomes" id="UP000663834">
    <property type="component" value="Unassembled WGS sequence"/>
</dbReference>
<dbReference type="OrthoDB" id="10020599at2759"/>
<dbReference type="Proteomes" id="UP000663842">
    <property type="component" value="Unassembled WGS sequence"/>
</dbReference>
<evidence type="ECO:0000313" key="2">
    <source>
        <dbReference type="EMBL" id="CAF4404908.1"/>
    </source>
</evidence>
<organism evidence="1 3">
    <name type="scientific">Rotaria magnacalcarata</name>
    <dbReference type="NCBI Taxonomy" id="392030"/>
    <lineage>
        <taxon>Eukaryota</taxon>
        <taxon>Metazoa</taxon>
        <taxon>Spiralia</taxon>
        <taxon>Gnathifera</taxon>
        <taxon>Rotifera</taxon>
        <taxon>Eurotatoria</taxon>
        <taxon>Bdelloidea</taxon>
        <taxon>Philodinida</taxon>
        <taxon>Philodinidae</taxon>
        <taxon>Rotaria</taxon>
    </lineage>
</organism>
<name>A0A816AE23_9BILA</name>
<accession>A0A816AE23</accession>
<gene>
    <name evidence="1" type="ORF">KQP761_LOCUS21682</name>
    <name evidence="2" type="ORF">UXM345_LOCUS38326</name>
</gene>
<evidence type="ECO:0000313" key="3">
    <source>
        <dbReference type="Proteomes" id="UP000663834"/>
    </source>
</evidence>
<comment type="caution">
    <text evidence="1">The sequence shown here is derived from an EMBL/GenBank/DDBJ whole genome shotgun (WGS) entry which is preliminary data.</text>
</comment>
<evidence type="ECO:0000313" key="1">
    <source>
        <dbReference type="EMBL" id="CAF1595632.1"/>
    </source>
</evidence>